<gene>
    <name evidence="3" type="ORF">QCA50_007569</name>
</gene>
<dbReference type="PANTHER" id="PTHR43861">
    <property type="entry name" value="TRANS-ACONITATE 2-METHYLTRANSFERASE-RELATED"/>
    <property type="match status" value="1"/>
</dbReference>
<feature type="domain" description="Methyltransferase type 12" evidence="2">
    <location>
        <begin position="91"/>
        <end position="182"/>
    </location>
</feature>
<comment type="caution">
    <text evidence="3">The sequence shown here is derived from an EMBL/GenBank/DDBJ whole genome shotgun (WGS) entry which is preliminary data.</text>
</comment>
<dbReference type="SUPFAM" id="SSF53335">
    <property type="entry name" value="S-adenosyl-L-methionine-dependent methyltransferases"/>
    <property type="match status" value="1"/>
</dbReference>
<dbReference type="Pfam" id="PF08242">
    <property type="entry name" value="Methyltransf_12"/>
    <property type="match status" value="1"/>
</dbReference>
<dbReference type="AlphaFoldDB" id="A0AAW0GFJ2"/>
<keyword evidence="4" id="KW-1185">Reference proteome</keyword>
<accession>A0AAW0GFJ2</accession>
<evidence type="ECO:0000313" key="3">
    <source>
        <dbReference type="EMBL" id="KAK7688878.1"/>
    </source>
</evidence>
<evidence type="ECO:0000313" key="4">
    <source>
        <dbReference type="Proteomes" id="UP001385951"/>
    </source>
</evidence>
<sequence length="254" mass="28009">MSSEAHSHTHVHTPHTHDYVAANQAHFNAIAESFDEFPGAKELAKRVVNAMLTKFPGWFNEDTTTAMDFACGTGKYISMNIGIRTDSVFLGLISRELIPHVNSIVGVDITQGLVDQYNLRVSNQGLEPSEMKAIRTELKQNDEQLGDTKFDVIVCSASYHHLEDVEGMTRTLVSYLKPGGALLVADVMKRTDGREIFHKDHHHVVAHTSGFGEDDMKGIFTQGGLGDYEFSHIFSAKLGGHEQDVFLAKGVKPA</sequence>
<organism evidence="3 4">
    <name type="scientific">Cerrena zonata</name>
    <dbReference type="NCBI Taxonomy" id="2478898"/>
    <lineage>
        <taxon>Eukaryota</taxon>
        <taxon>Fungi</taxon>
        <taxon>Dikarya</taxon>
        <taxon>Basidiomycota</taxon>
        <taxon>Agaricomycotina</taxon>
        <taxon>Agaricomycetes</taxon>
        <taxon>Polyporales</taxon>
        <taxon>Cerrenaceae</taxon>
        <taxon>Cerrena</taxon>
    </lineage>
</organism>
<dbReference type="InterPro" id="IPR013217">
    <property type="entry name" value="Methyltransf_12"/>
</dbReference>
<protein>
    <recommendedName>
        <fullName evidence="2">Methyltransferase type 12 domain-containing protein</fullName>
    </recommendedName>
</protein>
<evidence type="ECO:0000259" key="2">
    <source>
        <dbReference type="Pfam" id="PF08242"/>
    </source>
</evidence>
<dbReference type="PANTHER" id="PTHR43861:SF3">
    <property type="entry name" value="PUTATIVE (AFU_ORTHOLOGUE AFUA_2G14390)-RELATED"/>
    <property type="match status" value="1"/>
</dbReference>
<dbReference type="Gene3D" id="3.40.50.150">
    <property type="entry name" value="Vaccinia Virus protein VP39"/>
    <property type="match status" value="1"/>
</dbReference>
<dbReference type="InterPro" id="IPR029063">
    <property type="entry name" value="SAM-dependent_MTases_sf"/>
</dbReference>
<reference evidence="3 4" key="1">
    <citation type="submission" date="2022-09" db="EMBL/GenBank/DDBJ databases">
        <authorList>
            <person name="Palmer J.M."/>
        </authorList>
    </citation>
    <scope>NUCLEOTIDE SEQUENCE [LARGE SCALE GENOMIC DNA]</scope>
    <source>
        <strain evidence="3 4">DSM 7382</strain>
    </source>
</reference>
<proteinExistence type="predicted"/>
<name>A0AAW0GFJ2_9APHY</name>
<keyword evidence="1" id="KW-0808">Transferase</keyword>
<dbReference type="EMBL" id="JASBNA010000009">
    <property type="protein sequence ID" value="KAK7688878.1"/>
    <property type="molecule type" value="Genomic_DNA"/>
</dbReference>
<dbReference type="Proteomes" id="UP001385951">
    <property type="component" value="Unassembled WGS sequence"/>
</dbReference>
<dbReference type="GO" id="GO:0016740">
    <property type="term" value="F:transferase activity"/>
    <property type="evidence" value="ECO:0007669"/>
    <property type="project" value="UniProtKB-KW"/>
</dbReference>
<evidence type="ECO:0000256" key="1">
    <source>
        <dbReference type="ARBA" id="ARBA00022679"/>
    </source>
</evidence>
<dbReference type="CDD" id="cd02440">
    <property type="entry name" value="AdoMet_MTases"/>
    <property type="match status" value="1"/>
</dbReference>